<dbReference type="Proteomes" id="UP001642464">
    <property type="component" value="Unassembled WGS sequence"/>
</dbReference>
<dbReference type="InterPro" id="IPR026295">
    <property type="entry name" value="CCD81"/>
</dbReference>
<dbReference type="InterPro" id="IPR040673">
    <property type="entry name" value="CCDC81_HU_dom_2"/>
</dbReference>
<accession>A0ABP0MJD4</accession>
<organism evidence="4 5">
    <name type="scientific">Durusdinium trenchii</name>
    <dbReference type="NCBI Taxonomy" id="1381693"/>
    <lineage>
        <taxon>Eukaryota</taxon>
        <taxon>Sar</taxon>
        <taxon>Alveolata</taxon>
        <taxon>Dinophyceae</taxon>
        <taxon>Suessiales</taxon>
        <taxon>Symbiodiniaceae</taxon>
        <taxon>Durusdinium</taxon>
    </lineage>
</organism>
<dbReference type="PANTHER" id="PTHR14362">
    <property type="entry name" value="COILED-COIL DOMAIN-CONTAINING PROTEIN 81"/>
    <property type="match status" value="1"/>
</dbReference>
<dbReference type="Pfam" id="PF14908">
    <property type="entry name" value="HU-CCDC81_euk_1"/>
    <property type="match status" value="1"/>
</dbReference>
<dbReference type="Pfam" id="PF18289">
    <property type="entry name" value="HU-CCDC81_euk_2"/>
    <property type="match status" value="1"/>
</dbReference>
<evidence type="ECO:0000313" key="4">
    <source>
        <dbReference type="EMBL" id="CAK9050229.1"/>
    </source>
</evidence>
<dbReference type="InterPro" id="IPR028034">
    <property type="entry name" value="HU-CCDC81"/>
</dbReference>
<evidence type="ECO:0000256" key="1">
    <source>
        <dbReference type="SAM" id="MobiDB-lite"/>
    </source>
</evidence>
<sequence>MAGGAMLTRDVLLRGILHEEAGSSARRGGRGDGSATARRARSIALKGLTVGKIELVWDQFAEYASAQLKAGKGVGVACFGKFGLNKADGGRPCLVLSDNFVRVYNVQVLHSPQILGTVTEVNNTYLSLRTRIPKDEVRVILSEIFAAIGQAVWANKQPLALSFGALGTLHADHRRVQFAFGRRVPKGRGLPGDSSTAAFSRDVLESARGLSLTGRSAASEEDDAMSVGSARSCRSSVKDGAASGVPPLAFPPLDSTRNLESVHEESPCPAKTATDTTGEAPPVVYPIFLDREAPSTDKYHLEPEVWVDQRLQDLDKNLDQEFARIRHQLQEEAQVLHKEDAEIAKRNEMSEMAYKDKLLQAKLERLEMNGFLMEQANERRERERLEREALRKAGQIIQENGPRPFPVEQDPDFAAAARSKKKLQGALQDQIKDKTRRRREERAHNIAEERFLVDCNKKIIQADRVKRIKKREKEKATLHKHWQRQRQIAEMQKFVVEAKNGKIISHSMSDDGLLTVRKV</sequence>
<dbReference type="PANTHER" id="PTHR14362:SF2">
    <property type="entry name" value="COILED-COIL DOMAIN-CONTAINING PROTEIN 81"/>
    <property type="match status" value="1"/>
</dbReference>
<feature type="domain" description="CCDC81 HU" evidence="2">
    <location>
        <begin position="43"/>
        <end position="107"/>
    </location>
</feature>
<evidence type="ECO:0000259" key="3">
    <source>
        <dbReference type="Pfam" id="PF18289"/>
    </source>
</evidence>
<name>A0ABP0MJD4_9DINO</name>
<protein>
    <submittedName>
        <fullName evidence="4">HU-CCDC81_euk_2 domain-containing protein</fullName>
    </submittedName>
</protein>
<evidence type="ECO:0000313" key="5">
    <source>
        <dbReference type="Proteomes" id="UP001642464"/>
    </source>
</evidence>
<reference evidence="4 5" key="1">
    <citation type="submission" date="2024-02" db="EMBL/GenBank/DDBJ databases">
        <authorList>
            <person name="Chen Y."/>
            <person name="Shah S."/>
            <person name="Dougan E. K."/>
            <person name="Thang M."/>
            <person name="Chan C."/>
        </authorList>
    </citation>
    <scope>NUCLEOTIDE SEQUENCE [LARGE SCALE GENOMIC DNA]</scope>
</reference>
<comment type="caution">
    <text evidence="4">The sequence shown here is derived from an EMBL/GenBank/DDBJ whole genome shotgun (WGS) entry which is preliminary data.</text>
</comment>
<dbReference type="EMBL" id="CAXAMM010021617">
    <property type="protein sequence ID" value="CAK9050229.1"/>
    <property type="molecule type" value="Genomic_DNA"/>
</dbReference>
<proteinExistence type="predicted"/>
<evidence type="ECO:0000259" key="2">
    <source>
        <dbReference type="Pfam" id="PF14908"/>
    </source>
</evidence>
<gene>
    <name evidence="4" type="ORF">SCF082_LOCUS27743</name>
</gene>
<keyword evidence="5" id="KW-1185">Reference proteome</keyword>
<feature type="domain" description="CCDC81 HU" evidence="3">
    <location>
        <begin position="118"/>
        <end position="180"/>
    </location>
</feature>
<feature type="region of interest" description="Disordered" evidence="1">
    <location>
        <begin position="211"/>
        <end position="231"/>
    </location>
</feature>